<organism evidence="3 4">
    <name type="scientific">Synoicihabitans lomoniglobus</name>
    <dbReference type="NCBI Taxonomy" id="2909285"/>
    <lineage>
        <taxon>Bacteria</taxon>
        <taxon>Pseudomonadati</taxon>
        <taxon>Verrucomicrobiota</taxon>
        <taxon>Opitutia</taxon>
        <taxon>Opitutales</taxon>
        <taxon>Opitutaceae</taxon>
        <taxon>Synoicihabitans</taxon>
    </lineage>
</organism>
<gene>
    <name evidence="3" type="ORF">PXH66_16190</name>
</gene>
<dbReference type="RefSeq" id="WP_330932075.1">
    <property type="nucleotide sequence ID" value="NZ_CP119075.1"/>
</dbReference>
<dbReference type="Pfam" id="PF04784">
    <property type="entry name" value="DUF547"/>
    <property type="match status" value="1"/>
</dbReference>
<dbReference type="EMBL" id="CP119075">
    <property type="protein sequence ID" value="WED63879.1"/>
    <property type="molecule type" value="Genomic_DNA"/>
</dbReference>
<accession>A0AAE9ZVG9</accession>
<dbReference type="PANTHER" id="PTHR46361:SF3">
    <property type="entry name" value="ELECTRON CARRIER_ PROTEIN DISULFIDE OXIDOREDUCTASE"/>
    <property type="match status" value="1"/>
</dbReference>
<sequence length="256" mass="28693">MIVRLIVLLSWSVPGLAAASDHALFSAVLADHVRDGRVDYAALRHDARLSRYLAQLADTSPDELASEAERLALWINAYNAYTLKLVADDYPVKSIHDLGTGGRILGWLLNRTPWDIRFAVVGGRTLTLNEIEHEILRPQFEEPRLHFAIVCAAVSCPPLRAEAYQADRLDAQLDDQGRRFLRDGVRNQFDVAGRRARLSPIFSWFAEDFGKTDAAVLRYVSRFAPPDVGRELAAGADRWSVSATDYDWSLNDFKSP</sequence>
<feature type="signal peptide" evidence="1">
    <location>
        <begin position="1"/>
        <end position="19"/>
    </location>
</feature>
<feature type="domain" description="DUF547" evidence="2">
    <location>
        <begin position="66"/>
        <end position="181"/>
    </location>
</feature>
<dbReference type="PANTHER" id="PTHR46361">
    <property type="entry name" value="ELECTRON CARRIER/ PROTEIN DISULFIDE OXIDOREDUCTASE"/>
    <property type="match status" value="1"/>
</dbReference>
<dbReference type="InterPro" id="IPR006869">
    <property type="entry name" value="DUF547"/>
</dbReference>
<evidence type="ECO:0000259" key="2">
    <source>
        <dbReference type="Pfam" id="PF04784"/>
    </source>
</evidence>
<dbReference type="Proteomes" id="UP001218638">
    <property type="component" value="Chromosome"/>
</dbReference>
<proteinExistence type="predicted"/>
<evidence type="ECO:0000313" key="4">
    <source>
        <dbReference type="Proteomes" id="UP001218638"/>
    </source>
</evidence>
<reference evidence="3" key="1">
    <citation type="submission" date="2023-03" db="EMBL/GenBank/DDBJ databases">
        <title>Lomoglobus Profundus gen. nov., sp. nov., a novel member of the phylum Verrucomicrobia, isolated from deep-marine sediment of South China Sea.</title>
        <authorList>
            <person name="Ahmad T."/>
            <person name="Ishaq S.E."/>
            <person name="Wang F."/>
        </authorList>
    </citation>
    <scope>NUCLEOTIDE SEQUENCE</scope>
    <source>
        <strain evidence="3">LMO-M01</strain>
    </source>
</reference>
<dbReference type="AlphaFoldDB" id="A0AAE9ZVG9"/>
<name>A0AAE9ZVG9_9BACT</name>
<dbReference type="KEGG" id="slom:PXH66_16190"/>
<evidence type="ECO:0000256" key="1">
    <source>
        <dbReference type="SAM" id="SignalP"/>
    </source>
</evidence>
<feature type="chain" id="PRO_5042291816" evidence="1">
    <location>
        <begin position="20"/>
        <end position="256"/>
    </location>
</feature>
<keyword evidence="4" id="KW-1185">Reference proteome</keyword>
<protein>
    <submittedName>
        <fullName evidence="3">DUF547 domain-containing protein</fullName>
    </submittedName>
</protein>
<evidence type="ECO:0000313" key="3">
    <source>
        <dbReference type="EMBL" id="WED63879.1"/>
    </source>
</evidence>
<keyword evidence="1" id="KW-0732">Signal</keyword>